<protein>
    <submittedName>
        <fullName evidence="2">Uncharacterized protein</fullName>
    </submittedName>
</protein>
<gene>
    <name evidence="2" type="ORF">H6G03_33690</name>
</gene>
<comment type="caution">
    <text evidence="2">The sequence shown here is derived from an EMBL/GenBank/DDBJ whole genome shotgun (WGS) entry which is preliminary data.</text>
</comment>
<feature type="signal peptide" evidence="1">
    <location>
        <begin position="1"/>
        <end position="25"/>
    </location>
</feature>
<reference evidence="2" key="2">
    <citation type="submission" date="2020-08" db="EMBL/GenBank/DDBJ databases">
        <authorList>
            <person name="Chen M."/>
            <person name="Teng W."/>
            <person name="Zhao L."/>
            <person name="Hu C."/>
            <person name="Zhou Y."/>
            <person name="Han B."/>
            <person name="Song L."/>
            <person name="Shu W."/>
        </authorList>
    </citation>
    <scope>NUCLEOTIDE SEQUENCE</scope>
    <source>
        <strain evidence="2">FACHB-1375</strain>
    </source>
</reference>
<reference evidence="2" key="1">
    <citation type="journal article" date="2015" name="ISME J.">
        <title>Draft Genome Sequence of Streptomyces incarnatus NRRL8089, which Produces the Nucleoside Antibiotic Sinefungin.</title>
        <authorList>
            <person name="Oshima K."/>
            <person name="Hattori M."/>
            <person name="Shimizu H."/>
            <person name="Fukuda K."/>
            <person name="Nemoto M."/>
            <person name="Inagaki K."/>
            <person name="Tamura T."/>
        </authorList>
    </citation>
    <scope>NUCLEOTIDE SEQUENCE</scope>
    <source>
        <strain evidence="2">FACHB-1375</strain>
    </source>
</reference>
<name>A0A926VML2_9CYAN</name>
<dbReference type="Proteomes" id="UP000641646">
    <property type="component" value="Unassembled WGS sequence"/>
</dbReference>
<evidence type="ECO:0000313" key="3">
    <source>
        <dbReference type="Proteomes" id="UP000641646"/>
    </source>
</evidence>
<dbReference type="RefSeq" id="WP_190474797.1">
    <property type="nucleotide sequence ID" value="NZ_JACJPW010000154.1"/>
</dbReference>
<proteinExistence type="predicted"/>
<dbReference type="AlphaFoldDB" id="A0A926VML2"/>
<evidence type="ECO:0000313" key="2">
    <source>
        <dbReference type="EMBL" id="MBD2185958.1"/>
    </source>
</evidence>
<organism evidence="2 3">
    <name type="scientific">Aerosakkonema funiforme FACHB-1375</name>
    <dbReference type="NCBI Taxonomy" id="2949571"/>
    <lineage>
        <taxon>Bacteria</taxon>
        <taxon>Bacillati</taxon>
        <taxon>Cyanobacteriota</taxon>
        <taxon>Cyanophyceae</taxon>
        <taxon>Oscillatoriophycideae</taxon>
        <taxon>Aerosakkonematales</taxon>
        <taxon>Aerosakkonemataceae</taxon>
        <taxon>Aerosakkonema</taxon>
    </lineage>
</organism>
<feature type="chain" id="PRO_5037287952" evidence="1">
    <location>
        <begin position="26"/>
        <end position="155"/>
    </location>
</feature>
<dbReference type="EMBL" id="JACJPW010000154">
    <property type="protein sequence ID" value="MBD2185958.1"/>
    <property type="molecule type" value="Genomic_DNA"/>
</dbReference>
<evidence type="ECO:0000256" key="1">
    <source>
        <dbReference type="SAM" id="SignalP"/>
    </source>
</evidence>
<keyword evidence="1" id="KW-0732">Signal</keyword>
<keyword evidence="3" id="KW-1185">Reference proteome</keyword>
<accession>A0A926VML2</accession>
<sequence length="155" mass="17939">MRKYQNRLILLLALFLVGNTWIAAANYSDPNACNLEELSVEYKNLRTIPGHFGGGDWSDDADRWNGRKQQVMNQLGDCLGTGRYSKSEIIQWMGNPDRIAIKGDFLFAAIEHDRRNKPTGDYQYLIYFWRGGHDFLYFTFRGESIIDSGWWMAGE</sequence>